<name>G0U2R7_TRYVY</name>
<dbReference type="EMBL" id="HE573025">
    <property type="protein sequence ID" value="CCC50571.1"/>
    <property type="molecule type" value="Genomic_DNA"/>
</dbReference>
<reference evidence="2" key="1">
    <citation type="journal article" date="2012" name="Proc. Natl. Acad. Sci. U.S.A.">
        <title>Antigenic diversity is generated by distinct evolutionary mechanisms in African trypanosome species.</title>
        <authorList>
            <person name="Jackson A.P."/>
            <person name="Berry A."/>
            <person name="Aslett M."/>
            <person name="Allison H.C."/>
            <person name="Burton P."/>
            <person name="Vavrova-Anderson J."/>
            <person name="Brown R."/>
            <person name="Browne H."/>
            <person name="Corton N."/>
            <person name="Hauser H."/>
            <person name="Gamble J."/>
            <person name="Gilderthorp R."/>
            <person name="Marcello L."/>
            <person name="McQuillan J."/>
            <person name="Otto T.D."/>
            <person name="Quail M.A."/>
            <person name="Sanders M.J."/>
            <person name="van Tonder A."/>
            <person name="Ginger M.L."/>
            <person name="Field M.C."/>
            <person name="Barry J.D."/>
            <person name="Hertz-Fowler C."/>
            <person name="Berriman M."/>
        </authorList>
    </citation>
    <scope>NUCLEOTIDE SEQUENCE</scope>
    <source>
        <strain evidence="2">Y486</strain>
    </source>
</reference>
<protein>
    <submittedName>
        <fullName evidence="2">Uncharacterized protein</fullName>
    </submittedName>
</protein>
<organism evidence="2">
    <name type="scientific">Trypanosoma vivax (strain Y486)</name>
    <dbReference type="NCBI Taxonomy" id="1055687"/>
    <lineage>
        <taxon>Eukaryota</taxon>
        <taxon>Discoba</taxon>
        <taxon>Euglenozoa</taxon>
        <taxon>Kinetoplastea</taxon>
        <taxon>Metakinetoplastina</taxon>
        <taxon>Trypanosomatida</taxon>
        <taxon>Trypanosomatidae</taxon>
        <taxon>Trypanosoma</taxon>
        <taxon>Duttonella</taxon>
    </lineage>
</organism>
<feature type="region of interest" description="Disordered" evidence="1">
    <location>
        <begin position="357"/>
        <end position="396"/>
    </location>
</feature>
<evidence type="ECO:0000313" key="2">
    <source>
        <dbReference type="EMBL" id="CCC50571.1"/>
    </source>
</evidence>
<feature type="compositionally biased region" description="Basic residues" evidence="1">
    <location>
        <begin position="387"/>
        <end position="396"/>
    </location>
</feature>
<evidence type="ECO:0000256" key="1">
    <source>
        <dbReference type="SAM" id="MobiDB-lite"/>
    </source>
</evidence>
<dbReference type="AlphaFoldDB" id="G0U2R7"/>
<sequence length="557" mass="60388">MRQNPYLAHCFGAVLDESNECGEYQAEASLHHFSHSGHAACRKSDSQRGVTPMEELHLSQEMPHLHPTQDSRVWQESAVLSSKTCMPLQETRMTLQNGMQQSPSAGLGLSNLQSPPQEWPQFQSDSTAPTSIAAVERIHGSTIESTIEAAPGVASGWRNRIEGTRLVIAQARELLDRELPYLHSELSENVTRICSVSTDTAVSSLATCSAPSSIATTGEGGCERAFMACNGTVPVVTYSELPGEGVTVASENYDEVAHLSNTTSVRSPLKRGSQETTGKDTGFVQLVRKDVDSPRASLDMESLTEAKCVLLSLNPDVAGCVAKRLTRRPPARMLFQEKGHLVVPSGLRPLQEVGNIPGRTAEQPTVVPHTTTAEQPAANKRDDGKHMKAKGRRRRDKPLTVATLESLLEKLANVMQSRPPLEKGTDMDILETPEDVQQDLSTSRLCGVRDFSDGQQKKPAPKQLMPPPRVVLGNAPIIATVVAPEEDHFASYGRVSTSELPVVNVGLNGMSQRRVSNVRHSGSSRAVRAPSYARPTESWLCKGVLLSDLHDMAPGVL</sequence>
<gene>
    <name evidence="2" type="ORF">TVY486_0903920</name>
</gene>
<dbReference type="VEuPathDB" id="TriTrypDB:TvY486_0903920"/>
<accession>G0U2R7</accession>
<proteinExistence type="predicted"/>